<sequence>MAGPSEHLLDALVAIVADRGLEGVSIRQVADRAGVSIGAVQHHFPTKNALLLAAMEHVSTRFRAELQQRLSAAPSPGGALRILALLLAGADGAPRASTVVWLSFAAHAAVDEQVAEVHRREWASLERFLADLVAAGAPHRTDPAGDAAALLALLDGLAVAVALEPQRMPPARAERLVDAWLAGLDAG</sequence>
<feature type="DNA-binding region" description="H-T-H motif" evidence="5">
    <location>
        <begin position="25"/>
        <end position="44"/>
    </location>
</feature>
<keyword evidence="3 5" id="KW-0238">DNA-binding</keyword>
<feature type="domain" description="HTH tetR-type" evidence="6">
    <location>
        <begin position="2"/>
        <end position="62"/>
    </location>
</feature>
<proteinExistence type="predicted"/>
<dbReference type="PRINTS" id="PR00455">
    <property type="entry name" value="HTHTETR"/>
</dbReference>
<evidence type="ECO:0000256" key="2">
    <source>
        <dbReference type="ARBA" id="ARBA00023015"/>
    </source>
</evidence>
<dbReference type="PANTHER" id="PTHR30055:SF228">
    <property type="entry name" value="TRANSCRIPTIONAL REGULATOR-RELATED"/>
    <property type="match status" value="1"/>
</dbReference>
<keyword evidence="8" id="KW-1185">Reference proteome</keyword>
<organism evidence="7 8">
    <name type="scientific">Kineococcus xinjiangensis</name>
    <dbReference type="NCBI Taxonomy" id="512762"/>
    <lineage>
        <taxon>Bacteria</taxon>
        <taxon>Bacillati</taxon>
        <taxon>Actinomycetota</taxon>
        <taxon>Actinomycetes</taxon>
        <taxon>Kineosporiales</taxon>
        <taxon>Kineosporiaceae</taxon>
        <taxon>Kineococcus</taxon>
    </lineage>
</organism>
<dbReference type="Pfam" id="PF13977">
    <property type="entry name" value="TetR_C_6"/>
    <property type="match status" value="1"/>
</dbReference>
<evidence type="ECO:0000256" key="4">
    <source>
        <dbReference type="ARBA" id="ARBA00023163"/>
    </source>
</evidence>
<evidence type="ECO:0000256" key="1">
    <source>
        <dbReference type="ARBA" id="ARBA00022491"/>
    </source>
</evidence>
<protein>
    <submittedName>
        <fullName evidence="7">AcrR family transcriptional regulator</fullName>
    </submittedName>
</protein>
<dbReference type="RefSeq" id="WP_104432935.1">
    <property type="nucleotide sequence ID" value="NZ_PTJD01000007.1"/>
</dbReference>
<dbReference type="InterPro" id="IPR001647">
    <property type="entry name" value="HTH_TetR"/>
</dbReference>
<dbReference type="InterPro" id="IPR039538">
    <property type="entry name" value="BetI_C"/>
</dbReference>
<keyword evidence="4" id="KW-0804">Transcription</keyword>
<dbReference type="PANTHER" id="PTHR30055">
    <property type="entry name" value="HTH-TYPE TRANSCRIPTIONAL REGULATOR RUTR"/>
    <property type="match status" value="1"/>
</dbReference>
<keyword evidence="1" id="KW-0678">Repressor</keyword>
<reference evidence="7 8" key="1">
    <citation type="submission" date="2018-02" db="EMBL/GenBank/DDBJ databases">
        <title>Genomic Encyclopedia of Archaeal and Bacterial Type Strains, Phase II (KMG-II): from individual species to whole genera.</title>
        <authorList>
            <person name="Goeker M."/>
        </authorList>
    </citation>
    <scope>NUCLEOTIDE SEQUENCE [LARGE SCALE GENOMIC DNA]</scope>
    <source>
        <strain evidence="7 8">DSM 22857</strain>
    </source>
</reference>
<gene>
    <name evidence="7" type="ORF">CLV92_107127</name>
</gene>
<dbReference type="Proteomes" id="UP000239485">
    <property type="component" value="Unassembled WGS sequence"/>
</dbReference>
<dbReference type="InterPro" id="IPR009057">
    <property type="entry name" value="Homeodomain-like_sf"/>
</dbReference>
<dbReference type="OrthoDB" id="3474596at2"/>
<dbReference type="SUPFAM" id="SSF46689">
    <property type="entry name" value="Homeodomain-like"/>
    <property type="match status" value="1"/>
</dbReference>
<evidence type="ECO:0000313" key="7">
    <source>
        <dbReference type="EMBL" id="PPK94624.1"/>
    </source>
</evidence>
<name>A0A2S6IK66_9ACTN</name>
<dbReference type="SUPFAM" id="SSF48498">
    <property type="entry name" value="Tetracyclin repressor-like, C-terminal domain"/>
    <property type="match status" value="1"/>
</dbReference>
<dbReference type="EMBL" id="PTJD01000007">
    <property type="protein sequence ID" value="PPK94624.1"/>
    <property type="molecule type" value="Genomic_DNA"/>
</dbReference>
<evidence type="ECO:0000259" key="6">
    <source>
        <dbReference type="PROSITE" id="PS50977"/>
    </source>
</evidence>
<dbReference type="InterPro" id="IPR036271">
    <property type="entry name" value="Tet_transcr_reg_TetR-rel_C_sf"/>
</dbReference>
<keyword evidence="2" id="KW-0805">Transcription regulation</keyword>
<dbReference type="GO" id="GO:0000976">
    <property type="term" value="F:transcription cis-regulatory region binding"/>
    <property type="evidence" value="ECO:0007669"/>
    <property type="project" value="TreeGrafter"/>
</dbReference>
<dbReference type="GO" id="GO:0003700">
    <property type="term" value="F:DNA-binding transcription factor activity"/>
    <property type="evidence" value="ECO:0007669"/>
    <property type="project" value="TreeGrafter"/>
</dbReference>
<dbReference type="Pfam" id="PF00440">
    <property type="entry name" value="TetR_N"/>
    <property type="match status" value="1"/>
</dbReference>
<evidence type="ECO:0000256" key="3">
    <source>
        <dbReference type="ARBA" id="ARBA00023125"/>
    </source>
</evidence>
<dbReference type="Gene3D" id="1.10.357.10">
    <property type="entry name" value="Tetracycline Repressor, domain 2"/>
    <property type="match status" value="1"/>
</dbReference>
<dbReference type="AlphaFoldDB" id="A0A2S6IK66"/>
<accession>A0A2S6IK66</accession>
<dbReference type="InterPro" id="IPR050109">
    <property type="entry name" value="HTH-type_TetR-like_transc_reg"/>
</dbReference>
<evidence type="ECO:0000313" key="8">
    <source>
        <dbReference type="Proteomes" id="UP000239485"/>
    </source>
</evidence>
<evidence type="ECO:0000256" key="5">
    <source>
        <dbReference type="PROSITE-ProRule" id="PRU00335"/>
    </source>
</evidence>
<comment type="caution">
    <text evidence="7">The sequence shown here is derived from an EMBL/GenBank/DDBJ whole genome shotgun (WGS) entry which is preliminary data.</text>
</comment>
<dbReference type="PROSITE" id="PS50977">
    <property type="entry name" value="HTH_TETR_2"/>
    <property type="match status" value="1"/>
</dbReference>